<dbReference type="CDD" id="cd01286">
    <property type="entry name" value="deoxycytidylate_deaminase"/>
    <property type="match status" value="1"/>
</dbReference>
<evidence type="ECO:0000256" key="2">
    <source>
        <dbReference type="ARBA" id="ARBA00006576"/>
    </source>
</evidence>
<dbReference type="InterPro" id="IPR016193">
    <property type="entry name" value="Cytidine_deaminase-like"/>
</dbReference>
<dbReference type="GO" id="GO:0005737">
    <property type="term" value="C:cytoplasm"/>
    <property type="evidence" value="ECO:0007669"/>
    <property type="project" value="TreeGrafter"/>
</dbReference>
<evidence type="ECO:0000256" key="8">
    <source>
        <dbReference type="ARBA" id="ARBA00041763"/>
    </source>
</evidence>
<dbReference type="GO" id="GO:0004132">
    <property type="term" value="F:dCMP deaminase activity"/>
    <property type="evidence" value="ECO:0007669"/>
    <property type="project" value="UniProtKB-EC"/>
</dbReference>
<evidence type="ECO:0000256" key="9">
    <source>
        <dbReference type="ARBA" id="ARBA00071582"/>
    </source>
</evidence>
<comment type="similarity">
    <text evidence="2">Belongs to the cytidine and deoxycytidylate deaminase family.</text>
</comment>
<dbReference type="GO" id="GO:0008270">
    <property type="term" value="F:zinc ion binding"/>
    <property type="evidence" value="ECO:0007669"/>
    <property type="project" value="InterPro"/>
</dbReference>
<evidence type="ECO:0000256" key="4">
    <source>
        <dbReference type="ARBA" id="ARBA00022727"/>
    </source>
</evidence>
<keyword evidence="6" id="KW-0862">Zinc</keyword>
<dbReference type="GO" id="GO:0009165">
    <property type="term" value="P:nucleotide biosynthetic process"/>
    <property type="evidence" value="ECO:0007669"/>
    <property type="project" value="UniProtKB-KW"/>
</dbReference>
<dbReference type="InterPro" id="IPR027417">
    <property type="entry name" value="P-loop_NTPase"/>
</dbReference>
<dbReference type="OrthoDB" id="6710946at2759"/>
<dbReference type="FunFam" id="3.40.50.300:FF:002333">
    <property type="entry name" value="Deoxycytidylate deaminase, putative"/>
    <property type="match status" value="1"/>
</dbReference>
<dbReference type="AlphaFoldDB" id="A0A6H0XVL0"/>
<accession>A0A6H0XVL0</accession>
<dbReference type="PANTHER" id="PTHR11086:SF18">
    <property type="entry name" value="DEOXYCYTIDYLATE DEAMINASE"/>
    <property type="match status" value="1"/>
</dbReference>
<keyword evidence="12" id="KW-1185">Reference proteome</keyword>
<dbReference type="InterPro" id="IPR015517">
    <property type="entry name" value="dCMP_deaminase-rel"/>
</dbReference>
<dbReference type="Proteomes" id="UP000503462">
    <property type="component" value="Chromosome 3"/>
</dbReference>
<comment type="cofactor">
    <cofactor evidence="1">
        <name>Zn(2+)</name>
        <dbReference type="ChEBI" id="CHEBI:29105"/>
    </cofactor>
</comment>
<reference evidence="11 12" key="1">
    <citation type="journal article" date="2016" name="Sci. Rep.">
        <title>Peltaster fructicola genome reveals evolution from an invasive phytopathogen to an ectophytic parasite.</title>
        <authorList>
            <person name="Xu C."/>
            <person name="Chen H."/>
            <person name="Gleason M.L."/>
            <person name="Xu J.R."/>
            <person name="Liu H."/>
            <person name="Zhang R."/>
            <person name="Sun G."/>
        </authorList>
    </citation>
    <scope>NUCLEOTIDE SEQUENCE [LARGE SCALE GENOMIC DNA]</scope>
    <source>
        <strain evidence="11 12">LNHT1506</strain>
    </source>
</reference>
<evidence type="ECO:0000313" key="11">
    <source>
        <dbReference type="EMBL" id="QIW98763.1"/>
    </source>
</evidence>
<evidence type="ECO:0000259" key="10">
    <source>
        <dbReference type="PROSITE" id="PS51747"/>
    </source>
</evidence>
<evidence type="ECO:0000256" key="5">
    <source>
        <dbReference type="ARBA" id="ARBA00022801"/>
    </source>
</evidence>
<dbReference type="InterPro" id="IPR002125">
    <property type="entry name" value="CMP_dCMP_dom"/>
</dbReference>
<dbReference type="PROSITE" id="PS00903">
    <property type="entry name" value="CYT_DCMP_DEAMINASES_1"/>
    <property type="match status" value="1"/>
</dbReference>
<keyword evidence="5" id="KW-0378">Hydrolase</keyword>
<evidence type="ECO:0000256" key="6">
    <source>
        <dbReference type="ARBA" id="ARBA00022833"/>
    </source>
</evidence>
<keyword evidence="4" id="KW-0545">Nucleotide biosynthesis</keyword>
<protein>
    <recommendedName>
        <fullName evidence="9">Deoxycytidylate deaminase</fullName>
        <ecNumber evidence="7">3.5.4.12</ecNumber>
    </recommendedName>
    <alternativeName>
        <fullName evidence="8">dCMP deaminase</fullName>
    </alternativeName>
</protein>
<evidence type="ECO:0000313" key="12">
    <source>
        <dbReference type="Proteomes" id="UP000503462"/>
    </source>
</evidence>
<gene>
    <name evidence="11" type="ORF">AMS68_004281</name>
</gene>
<feature type="domain" description="CMP/dCMP-type deaminase" evidence="10">
    <location>
        <begin position="153"/>
        <end position="297"/>
    </location>
</feature>
<evidence type="ECO:0000256" key="7">
    <source>
        <dbReference type="ARBA" id="ARBA00038938"/>
    </source>
</evidence>
<dbReference type="SUPFAM" id="SSF52540">
    <property type="entry name" value="P-loop containing nucleoside triphosphate hydrolases"/>
    <property type="match status" value="1"/>
</dbReference>
<dbReference type="FunFam" id="3.40.140.10:FF:000035">
    <property type="entry name" value="dCMP deaminase"/>
    <property type="match status" value="1"/>
</dbReference>
<dbReference type="EMBL" id="CP051141">
    <property type="protein sequence ID" value="QIW98763.1"/>
    <property type="molecule type" value="Genomic_DNA"/>
</dbReference>
<evidence type="ECO:0000256" key="1">
    <source>
        <dbReference type="ARBA" id="ARBA00001947"/>
    </source>
</evidence>
<keyword evidence="3" id="KW-0479">Metal-binding</keyword>
<dbReference type="PANTHER" id="PTHR11086">
    <property type="entry name" value="DEOXYCYTIDYLATE DEAMINASE-RELATED"/>
    <property type="match status" value="1"/>
</dbReference>
<dbReference type="Pfam" id="PF00383">
    <property type="entry name" value="dCMP_cyt_deam_1"/>
    <property type="match status" value="1"/>
</dbReference>
<sequence length="342" mass="37226">MLIGICGGICAGKATVQQYLIERHGFTPLKIPRTHNTPSVEKSASDLHVPSPVPTPQPLTFPDVNSLLDYATANWRTAFVTTSIYTKDVVDILSRRPFFILLQIDAPISLRWQRFQARCLKSDQEPPTLEEFVLRNDEHMYSPTTGLASLASQAQIKLLNTASSLQQLHTALDELNLRAVGCVLVRHSRVIATGYNGTPRNTLNCLSGGCPRCNNSGLNPGGASLSTCLCIHAEENALLEAGRERVGQDAVLYCTTCPCLTCSIKIVQVGITEVVYGEKYYMDAQAAKIFAEAGIKLRQFEPPESGLVDLGDPGRASFNLEHELSAKPLRMASTNATNGHST</sequence>
<evidence type="ECO:0000256" key="3">
    <source>
        <dbReference type="ARBA" id="ARBA00022723"/>
    </source>
</evidence>
<proteinExistence type="inferred from homology"/>
<dbReference type="InterPro" id="IPR016192">
    <property type="entry name" value="APOBEC/CMP_deaminase_Zn-bd"/>
</dbReference>
<dbReference type="EC" id="3.5.4.12" evidence="7"/>
<dbReference type="SUPFAM" id="SSF53927">
    <property type="entry name" value="Cytidine deaminase-like"/>
    <property type="match status" value="1"/>
</dbReference>
<name>A0A6H0XVL0_9PEZI</name>
<dbReference type="PROSITE" id="PS51747">
    <property type="entry name" value="CYT_DCMP_DEAMINASES_2"/>
    <property type="match status" value="1"/>
</dbReference>
<dbReference type="InterPro" id="IPR035105">
    <property type="entry name" value="Deoxycytidylate_deaminase_dom"/>
</dbReference>
<organism evidence="11 12">
    <name type="scientific">Peltaster fructicola</name>
    <dbReference type="NCBI Taxonomy" id="286661"/>
    <lineage>
        <taxon>Eukaryota</taxon>
        <taxon>Fungi</taxon>
        <taxon>Dikarya</taxon>
        <taxon>Ascomycota</taxon>
        <taxon>Pezizomycotina</taxon>
        <taxon>Dothideomycetes</taxon>
        <taxon>Dothideomycetes incertae sedis</taxon>
        <taxon>Peltaster</taxon>
    </lineage>
</organism>
<dbReference type="Gene3D" id="3.40.140.10">
    <property type="entry name" value="Cytidine Deaminase, domain 2"/>
    <property type="match status" value="1"/>
</dbReference>